<dbReference type="Proteomes" id="UP000789920">
    <property type="component" value="Unassembled WGS sequence"/>
</dbReference>
<evidence type="ECO:0000313" key="1">
    <source>
        <dbReference type="EMBL" id="CAG8672543.1"/>
    </source>
</evidence>
<sequence length="192" mass="22226">MSTSNETTNIDDKDCSGCGKIKPASEFTRRFEIQNKSLDNIHINTDNHENSSELLYEICDIEELIAIHFKNSEENDSKVEFSTIVKIENELINEETFLSESNFEELLAPELDYEEMLLPELDHEEILSSELDQNEMLSLELDKKDKKKICKTKSVSKSSSTQNTSVLVTNRYEIIENRKDELNSDLKMFEML</sequence>
<organism evidence="1 2">
    <name type="scientific">Racocetra persica</name>
    <dbReference type="NCBI Taxonomy" id="160502"/>
    <lineage>
        <taxon>Eukaryota</taxon>
        <taxon>Fungi</taxon>
        <taxon>Fungi incertae sedis</taxon>
        <taxon>Mucoromycota</taxon>
        <taxon>Glomeromycotina</taxon>
        <taxon>Glomeromycetes</taxon>
        <taxon>Diversisporales</taxon>
        <taxon>Gigasporaceae</taxon>
        <taxon>Racocetra</taxon>
    </lineage>
</organism>
<evidence type="ECO:0000313" key="2">
    <source>
        <dbReference type="Proteomes" id="UP000789920"/>
    </source>
</evidence>
<gene>
    <name evidence="1" type="ORF">RPERSI_LOCUS8742</name>
</gene>
<name>A0ACA9NWT1_9GLOM</name>
<accession>A0ACA9NWT1</accession>
<protein>
    <submittedName>
        <fullName evidence="1">17952_t:CDS:1</fullName>
    </submittedName>
</protein>
<proteinExistence type="predicted"/>
<comment type="caution">
    <text evidence="1">The sequence shown here is derived from an EMBL/GenBank/DDBJ whole genome shotgun (WGS) entry which is preliminary data.</text>
</comment>
<reference evidence="1" key="1">
    <citation type="submission" date="2021-06" db="EMBL/GenBank/DDBJ databases">
        <authorList>
            <person name="Kallberg Y."/>
            <person name="Tangrot J."/>
            <person name="Rosling A."/>
        </authorList>
    </citation>
    <scope>NUCLEOTIDE SEQUENCE</scope>
    <source>
        <strain evidence="1">MA461A</strain>
    </source>
</reference>
<dbReference type="EMBL" id="CAJVQC010016019">
    <property type="protein sequence ID" value="CAG8672543.1"/>
    <property type="molecule type" value="Genomic_DNA"/>
</dbReference>
<keyword evidence="2" id="KW-1185">Reference proteome</keyword>
<feature type="non-terminal residue" evidence="1">
    <location>
        <position position="192"/>
    </location>
</feature>